<dbReference type="AlphaFoldDB" id="A0A5M9JRI8"/>
<evidence type="ECO:0000313" key="2">
    <source>
        <dbReference type="Proteomes" id="UP000322873"/>
    </source>
</evidence>
<name>A0A5M9JRI8_MONFR</name>
<protein>
    <submittedName>
        <fullName evidence="1">Uncharacterized protein</fullName>
    </submittedName>
</protein>
<evidence type="ECO:0000313" key="1">
    <source>
        <dbReference type="EMBL" id="KAA8571307.1"/>
    </source>
</evidence>
<gene>
    <name evidence="1" type="ORF">EYC84_000627</name>
</gene>
<organism evidence="1 2">
    <name type="scientific">Monilinia fructicola</name>
    <name type="common">Brown rot fungus</name>
    <name type="synonym">Ciboria fructicola</name>
    <dbReference type="NCBI Taxonomy" id="38448"/>
    <lineage>
        <taxon>Eukaryota</taxon>
        <taxon>Fungi</taxon>
        <taxon>Dikarya</taxon>
        <taxon>Ascomycota</taxon>
        <taxon>Pezizomycotina</taxon>
        <taxon>Leotiomycetes</taxon>
        <taxon>Helotiales</taxon>
        <taxon>Sclerotiniaceae</taxon>
        <taxon>Monilinia</taxon>
    </lineage>
</organism>
<dbReference type="Proteomes" id="UP000322873">
    <property type="component" value="Unassembled WGS sequence"/>
</dbReference>
<comment type="caution">
    <text evidence="1">The sequence shown here is derived from an EMBL/GenBank/DDBJ whole genome shotgun (WGS) entry which is preliminary data.</text>
</comment>
<keyword evidence="2" id="KW-1185">Reference proteome</keyword>
<dbReference type="EMBL" id="VICG01000006">
    <property type="protein sequence ID" value="KAA8571307.1"/>
    <property type="molecule type" value="Genomic_DNA"/>
</dbReference>
<reference evidence="1 2" key="1">
    <citation type="submission" date="2019-06" db="EMBL/GenBank/DDBJ databases">
        <title>Genome Sequence of the Brown Rot Fungal Pathogen Monilinia fructicola.</title>
        <authorList>
            <person name="De Miccolis Angelini R.M."/>
            <person name="Landi L."/>
            <person name="Abate D."/>
            <person name="Pollastro S."/>
            <person name="Romanazzi G."/>
            <person name="Faretra F."/>
        </authorList>
    </citation>
    <scope>NUCLEOTIDE SEQUENCE [LARGE SCALE GENOMIC DNA]</scope>
    <source>
        <strain evidence="1 2">Mfrc123</strain>
    </source>
</reference>
<accession>A0A5M9JRI8</accession>
<sequence>MRARFIFPYSKVKRILYLIRGKPEKAKDKYKNGLSTDDTAIAALSCVVLEKHVYFFGIKLLDLWNNYCHGIQQMINI</sequence>
<proteinExistence type="predicted"/>